<feature type="transmembrane region" description="Helical" evidence="7">
    <location>
        <begin position="12"/>
        <end position="33"/>
    </location>
</feature>
<organism evidence="9 10">
    <name type="scientific">Corynebacterium oculi</name>
    <dbReference type="NCBI Taxonomy" id="1544416"/>
    <lineage>
        <taxon>Bacteria</taxon>
        <taxon>Bacillati</taxon>
        <taxon>Actinomycetota</taxon>
        <taxon>Actinomycetes</taxon>
        <taxon>Mycobacteriales</taxon>
        <taxon>Corynebacteriaceae</taxon>
        <taxon>Corynebacterium</taxon>
    </lineage>
</organism>
<dbReference type="InterPro" id="IPR020846">
    <property type="entry name" value="MFS_dom"/>
</dbReference>
<keyword evidence="10" id="KW-1185">Reference proteome</keyword>
<dbReference type="PROSITE" id="PS00216">
    <property type="entry name" value="SUGAR_TRANSPORT_1"/>
    <property type="match status" value="1"/>
</dbReference>
<comment type="caution">
    <text evidence="9">The sequence shown here is derived from an EMBL/GenBank/DDBJ whole genome shotgun (WGS) entry which is preliminary data.</text>
</comment>
<dbReference type="Gene3D" id="1.20.1250.20">
    <property type="entry name" value="MFS general substrate transporter like domains"/>
    <property type="match status" value="1"/>
</dbReference>
<keyword evidence="4 7" id="KW-0812">Transmembrane</keyword>
<keyword evidence="6 7" id="KW-0472">Membrane</keyword>
<name>A0A0Q1AAG6_9CORY</name>
<dbReference type="PANTHER" id="PTHR23506:SF23">
    <property type="entry name" value="GH10249P"/>
    <property type="match status" value="1"/>
</dbReference>
<feature type="transmembrane region" description="Helical" evidence="7">
    <location>
        <begin position="76"/>
        <end position="95"/>
    </location>
</feature>
<feature type="transmembrane region" description="Helical" evidence="7">
    <location>
        <begin position="166"/>
        <end position="184"/>
    </location>
</feature>
<feature type="transmembrane region" description="Helical" evidence="7">
    <location>
        <begin position="301"/>
        <end position="324"/>
    </location>
</feature>
<dbReference type="InterPro" id="IPR001958">
    <property type="entry name" value="Tet-R_TetA/multi-R_MdtG-like"/>
</dbReference>
<dbReference type="Proteomes" id="UP000050517">
    <property type="component" value="Unassembled WGS sequence"/>
</dbReference>
<dbReference type="InterPro" id="IPR036259">
    <property type="entry name" value="MFS_trans_sf"/>
</dbReference>
<evidence type="ECO:0000256" key="4">
    <source>
        <dbReference type="ARBA" id="ARBA00022692"/>
    </source>
</evidence>
<evidence type="ECO:0000313" key="10">
    <source>
        <dbReference type="Proteomes" id="UP000050517"/>
    </source>
</evidence>
<dbReference type="InterPro" id="IPR005829">
    <property type="entry name" value="Sugar_transporter_CS"/>
</dbReference>
<dbReference type="PRINTS" id="PR01035">
    <property type="entry name" value="TCRTETA"/>
</dbReference>
<dbReference type="PATRIC" id="fig|1544416.3.peg.1831"/>
<dbReference type="GO" id="GO:0005886">
    <property type="term" value="C:plasma membrane"/>
    <property type="evidence" value="ECO:0007669"/>
    <property type="project" value="UniProtKB-SubCell"/>
</dbReference>
<dbReference type="CDD" id="cd17325">
    <property type="entry name" value="MFS_MdtG_SLC18_like"/>
    <property type="match status" value="1"/>
</dbReference>
<dbReference type="PANTHER" id="PTHR23506">
    <property type="entry name" value="GH10249P"/>
    <property type="match status" value="1"/>
</dbReference>
<sequence length="391" mass="39913">MAKKIITIPGEIRVLVSAAFLIALGYGLIAPIIPQYAQTFDVGMAAASAVVSIFAFFRLIFAPASGRLIDALGSRAVYITGLVLVALTTAALSLAREYWQILALRGLAGVGSTMFTVSAMSLIVALAPPQIRGRCSSAYASAFLLGSIIGPLVGAALAPLGLRIPFVIYGATLLVAAAVVWRRMPGGVDKPQREGKATVTFREAYRDSAYRCALVSAFAHGWSNFGVRVATLPLFAAAVFPGSAAAAGFALTAFALGNAACLQFSGRWADSVGRKPMIVAGLVLNGIFTGVVGLADSLPLLLAASALAGAGTGILSPAQQAVVADVVGGERSGGRVLANFQMAMDSGAIVGPLVVGAVAQAWGFGWGFGLCGALTLAAAGAWLRGRETLPK</sequence>
<evidence type="ECO:0000259" key="8">
    <source>
        <dbReference type="PROSITE" id="PS50850"/>
    </source>
</evidence>
<protein>
    <submittedName>
        <fullName evidence="9">Multidrug resistance protein MdtH</fullName>
    </submittedName>
</protein>
<evidence type="ECO:0000256" key="7">
    <source>
        <dbReference type="SAM" id="Phobius"/>
    </source>
</evidence>
<comment type="subcellular location">
    <subcellularLocation>
        <location evidence="1">Cell membrane</location>
        <topology evidence="1">Multi-pass membrane protein</topology>
    </subcellularLocation>
</comment>
<evidence type="ECO:0000313" key="9">
    <source>
        <dbReference type="EMBL" id="KQB83759.1"/>
    </source>
</evidence>
<dbReference type="SUPFAM" id="SSF103473">
    <property type="entry name" value="MFS general substrate transporter"/>
    <property type="match status" value="1"/>
</dbReference>
<gene>
    <name evidence="9" type="primary">mdtH</name>
    <name evidence="9" type="ORF">Cocul_01831</name>
</gene>
<feature type="transmembrane region" description="Helical" evidence="7">
    <location>
        <begin position="234"/>
        <end position="256"/>
    </location>
</feature>
<dbReference type="Pfam" id="PF07690">
    <property type="entry name" value="MFS_1"/>
    <property type="match status" value="1"/>
</dbReference>
<dbReference type="STRING" id="1544416.Cocul_01831"/>
<feature type="transmembrane region" description="Helical" evidence="7">
    <location>
        <begin position="364"/>
        <end position="383"/>
    </location>
</feature>
<dbReference type="InterPro" id="IPR050930">
    <property type="entry name" value="MFS_Vesicular_Transporter"/>
</dbReference>
<accession>A0A0Q1AAG6</accession>
<reference evidence="9 10" key="1">
    <citation type="submission" date="2015-10" db="EMBL/GenBank/DDBJ databases">
        <title>Corynebacteirum lowii and Corynebacterium oculi species nova, derived from human clinical disease and and emended description of Corynebacterium mastiditis.</title>
        <authorList>
            <person name="Bernard K."/>
            <person name="Pacheco A.L."/>
            <person name="Mcdougall C."/>
            <person name="Burtx T."/>
            <person name="Weibe D."/>
            <person name="Tyler S."/>
            <person name="Olson A.B."/>
            <person name="Cnockaert M."/>
            <person name="Eguchi H."/>
            <person name="Kuwahara T."/>
            <person name="Nakayama-Imaohji H."/>
            <person name="Boudewijins M."/>
            <person name="Van Hoecke F."/>
            <person name="Bernier A.-M."/>
            <person name="Vandamme P."/>
        </authorList>
    </citation>
    <scope>NUCLEOTIDE SEQUENCE [LARGE SCALE GENOMIC DNA]</scope>
    <source>
        <strain evidence="9 10">NML 130210</strain>
    </source>
</reference>
<feature type="transmembrane region" description="Helical" evidence="7">
    <location>
        <begin position="277"/>
        <end position="295"/>
    </location>
</feature>
<evidence type="ECO:0000256" key="2">
    <source>
        <dbReference type="ARBA" id="ARBA00007520"/>
    </source>
</evidence>
<keyword evidence="3" id="KW-0813">Transport</keyword>
<dbReference type="AlphaFoldDB" id="A0A0Q1AAG6"/>
<feature type="transmembrane region" description="Helical" evidence="7">
    <location>
        <begin position="139"/>
        <end position="160"/>
    </location>
</feature>
<evidence type="ECO:0000256" key="1">
    <source>
        <dbReference type="ARBA" id="ARBA00004651"/>
    </source>
</evidence>
<dbReference type="EMBL" id="LKST01000003">
    <property type="protein sequence ID" value="KQB83759.1"/>
    <property type="molecule type" value="Genomic_DNA"/>
</dbReference>
<dbReference type="InterPro" id="IPR011701">
    <property type="entry name" value="MFS"/>
</dbReference>
<evidence type="ECO:0000256" key="5">
    <source>
        <dbReference type="ARBA" id="ARBA00022989"/>
    </source>
</evidence>
<evidence type="ECO:0000256" key="6">
    <source>
        <dbReference type="ARBA" id="ARBA00023136"/>
    </source>
</evidence>
<dbReference type="PROSITE" id="PS50850">
    <property type="entry name" value="MFS"/>
    <property type="match status" value="1"/>
</dbReference>
<proteinExistence type="inferred from homology"/>
<feature type="transmembrane region" description="Helical" evidence="7">
    <location>
        <begin position="45"/>
        <end position="64"/>
    </location>
</feature>
<keyword evidence="5 7" id="KW-1133">Transmembrane helix</keyword>
<dbReference type="Gene3D" id="1.20.1720.10">
    <property type="entry name" value="Multidrug resistance protein D"/>
    <property type="match status" value="1"/>
</dbReference>
<feature type="transmembrane region" description="Helical" evidence="7">
    <location>
        <begin position="107"/>
        <end position="127"/>
    </location>
</feature>
<evidence type="ECO:0000256" key="3">
    <source>
        <dbReference type="ARBA" id="ARBA00022448"/>
    </source>
</evidence>
<feature type="domain" description="Major facilitator superfamily (MFS) profile" evidence="8">
    <location>
        <begin position="11"/>
        <end position="390"/>
    </location>
</feature>
<dbReference type="GO" id="GO:0022857">
    <property type="term" value="F:transmembrane transporter activity"/>
    <property type="evidence" value="ECO:0007669"/>
    <property type="project" value="InterPro"/>
</dbReference>
<dbReference type="RefSeq" id="WP_055122906.1">
    <property type="nucleotide sequence ID" value="NZ_LKST01000003.1"/>
</dbReference>
<comment type="similarity">
    <text evidence="2">Belongs to the major facilitator superfamily. TCR/Tet family.</text>
</comment>